<dbReference type="AlphaFoldDB" id="A0A8X8DKG8"/>
<feature type="compositionally biased region" description="Low complexity" evidence="5">
    <location>
        <begin position="590"/>
        <end position="609"/>
    </location>
</feature>
<dbReference type="EMBL" id="JAAWWB010000001">
    <property type="protein sequence ID" value="KAG6793558.1"/>
    <property type="molecule type" value="Genomic_DNA"/>
</dbReference>
<dbReference type="Proteomes" id="UP000886885">
    <property type="component" value="Chromosome 1A"/>
</dbReference>
<evidence type="ECO:0000256" key="2">
    <source>
        <dbReference type="ARBA" id="ARBA00022737"/>
    </source>
</evidence>
<feature type="compositionally biased region" description="Basic and acidic residues" evidence="5">
    <location>
        <begin position="785"/>
        <end position="837"/>
    </location>
</feature>
<dbReference type="Pfam" id="PF09750">
    <property type="entry name" value="DRY_EERY"/>
    <property type="match status" value="1"/>
</dbReference>
<feature type="region of interest" description="Disordered" evidence="5">
    <location>
        <begin position="45"/>
        <end position="65"/>
    </location>
</feature>
<keyword evidence="4" id="KW-0508">mRNA splicing</keyword>
<name>A0A8X8DKG8_POPTO</name>
<dbReference type="GO" id="GO:0000395">
    <property type="term" value="P:mRNA 5'-splice site recognition"/>
    <property type="evidence" value="ECO:0007669"/>
    <property type="project" value="TreeGrafter"/>
</dbReference>
<evidence type="ECO:0000259" key="6">
    <source>
        <dbReference type="PROSITE" id="PS50128"/>
    </source>
</evidence>
<gene>
    <name evidence="7" type="ORF">POTOM_002772</name>
</gene>
<accession>A0A8X8DKG8</accession>
<dbReference type="PANTHER" id="PTHR13161">
    <property type="entry name" value="SPLICING FACTOR SUPPRESSOR OF WHITE APRICOT"/>
    <property type="match status" value="1"/>
</dbReference>
<comment type="caution">
    <text evidence="7">The sequence shown here is derived from an EMBL/GenBank/DDBJ whole genome shotgun (WGS) entry which is preliminary data.</text>
</comment>
<feature type="domain" description="SURP motif" evidence="6">
    <location>
        <begin position="429"/>
        <end position="471"/>
    </location>
</feature>
<feature type="region of interest" description="Disordered" evidence="5">
    <location>
        <begin position="671"/>
        <end position="695"/>
    </location>
</feature>
<feature type="region of interest" description="Disordered" evidence="5">
    <location>
        <begin position="945"/>
        <end position="1006"/>
    </location>
</feature>
<dbReference type="PROSITE" id="PS50128">
    <property type="entry name" value="SURP"/>
    <property type="match status" value="2"/>
</dbReference>
<keyword evidence="2" id="KW-0677">Repeat</keyword>
<dbReference type="InterPro" id="IPR000061">
    <property type="entry name" value="Surp"/>
</dbReference>
<evidence type="ECO:0000256" key="4">
    <source>
        <dbReference type="ARBA" id="ARBA00023187"/>
    </source>
</evidence>
<dbReference type="GO" id="GO:0003723">
    <property type="term" value="F:RNA binding"/>
    <property type="evidence" value="ECO:0007669"/>
    <property type="project" value="UniProtKB-KW"/>
</dbReference>
<dbReference type="InterPro" id="IPR040397">
    <property type="entry name" value="SWAP"/>
</dbReference>
<feature type="compositionally biased region" description="Basic residues" evidence="5">
    <location>
        <begin position="734"/>
        <end position="744"/>
    </location>
</feature>
<keyword evidence="3" id="KW-0694">RNA-binding</keyword>
<keyword evidence="1" id="KW-0507">mRNA processing</keyword>
<dbReference type="PANTHER" id="PTHR13161:SF15">
    <property type="entry name" value="SPLICING FACTOR, SUPPRESSOR OF WHITE-APRICOT HOMOLOG"/>
    <property type="match status" value="1"/>
</dbReference>
<evidence type="ECO:0000256" key="5">
    <source>
        <dbReference type="SAM" id="MobiDB-lite"/>
    </source>
</evidence>
<feature type="region of interest" description="Disordered" evidence="5">
    <location>
        <begin position="583"/>
        <end position="618"/>
    </location>
</feature>
<evidence type="ECO:0000313" key="8">
    <source>
        <dbReference type="Proteomes" id="UP000886885"/>
    </source>
</evidence>
<feature type="region of interest" description="Disordered" evidence="5">
    <location>
        <begin position="335"/>
        <end position="368"/>
    </location>
</feature>
<dbReference type="FunFam" id="1.10.10.790:FF:000002">
    <property type="entry name" value="Splicing factor 3A subunit 1"/>
    <property type="match status" value="1"/>
</dbReference>
<feature type="compositionally biased region" description="Low complexity" evidence="5">
    <location>
        <begin position="335"/>
        <end position="345"/>
    </location>
</feature>
<feature type="compositionally biased region" description="Polar residues" evidence="5">
    <location>
        <begin position="983"/>
        <end position="1000"/>
    </location>
</feature>
<dbReference type="InterPro" id="IPR019147">
    <property type="entry name" value="SWAP_N_domain"/>
</dbReference>
<feature type="domain" description="SURP motif" evidence="6">
    <location>
        <begin position="215"/>
        <end position="257"/>
    </location>
</feature>
<sequence>MDLEVFGRHALLFDDDTMASFVNSTDALVEWNSLSIDRYDVRHLLSSPPPPRSRHRHKHHDSLESELDHDRYLDLTYPSLPQDLDTEAVQEIAGVYNAVSFTYGNQHTDQKNADIESSFCPSFPVPEHLVQNLVNAWSRDRRPSRLPFTGTLSSFDVLTRGHAVILIHQESGVFLGSIQLDVYFTGIVLCLNFPPLRRIYFLSIFQPPTEKVHQIIARTAIFVSKHGGQSEIVLRVKQGDNPTFGFLMPDHDLHPYFRFLVDHEELLKSVIDRKAIEEENRVENVLDQAGGPAGALSLLGSVYGSGENEEGAIVDAPAVLEKDPKEAVNADSVIISPGSEEGSSSLNLAGKGKASSKHPVTPSKEKAHLVRRNRSISVVQAGTTTRVRKEGDSLDMVSSTVDKLQASDSSSLSKVETSILEPPSDLKRVVEKIVEFILRNGKEFEAVLVQQDTKHGRFPFLLPSNQYHPFYLNALHKAQESRSSGTGFISEKLDSLAHGMGRKTALEKSDTLSSSDIPYDCNRKEKFKMVIGKSKKDGQDPPSKATPPQVGVSVDAAAAILQAATKGVKNPRLEILSKTSINGIIQGPNTESGTPSGPSSLLSQAQSSSKKLDHGEPGASIPEVRAIAQTAASAAASEADSSEASLTREQKLKAERLKRAKMFASMIKNGGAAPLRSESGHGLSAEPPESGLSASGTQILNLTGFEREGSLCQLDVNTSDKVEKKESAGGHNERRSKRRYRSRSKREEGEGEEGELEEIRDQKLVRKKQSRYSSHQSSNRHKQKRENTLSKGKDYRHGHNHNHTSDDEHDHDHAQGIDTDGEHEQKHYSSSDYESSRHQHGCKRGSLESHLRHSQHRHKRDYSSDDEHRHSRHGHEHDTSSDNKHKHSRHKRKHSSVLDDEHKHSRHRSKGGNSSIEHFQYEHKHCSSSDDEDLHHRKSVRHVKKSLLEREADLEEGEILTKSDQSKASGGGDGVSREASVDLSKSYNDVRSSSRPSETTEVSDDLRAKIRAMLMATL</sequence>
<protein>
    <recommendedName>
        <fullName evidence="6">SURP motif domain-containing protein</fullName>
    </recommendedName>
</protein>
<organism evidence="7 8">
    <name type="scientific">Populus tomentosa</name>
    <name type="common">Chinese white poplar</name>
    <dbReference type="NCBI Taxonomy" id="118781"/>
    <lineage>
        <taxon>Eukaryota</taxon>
        <taxon>Viridiplantae</taxon>
        <taxon>Streptophyta</taxon>
        <taxon>Embryophyta</taxon>
        <taxon>Tracheophyta</taxon>
        <taxon>Spermatophyta</taxon>
        <taxon>Magnoliopsida</taxon>
        <taxon>eudicotyledons</taxon>
        <taxon>Gunneridae</taxon>
        <taxon>Pentapetalae</taxon>
        <taxon>rosids</taxon>
        <taxon>fabids</taxon>
        <taxon>Malpighiales</taxon>
        <taxon>Salicaceae</taxon>
        <taxon>Saliceae</taxon>
        <taxon>Populus</taxon>
    </lineage>
</organism>
<feature type="compositionally biased region" description="Basic and acidic residues" evidence="5">
    <location>
        <begin position="720"/>
        <end position="733"/>
    </location>
</feature>
<evidence type="ECO:0000256" key="3">
    <source>
        <dbReference type="ARBA" id="ARBA00022884"/>
    </source>
</evidence>
<reference evidence="7" key="1">
    <citation type="journal article" date="2020" name="bioRxiv">
        <title>Hybrid origin of Populus tomentosa Carr. identified through genome sequencing and phylogenomic analysis.</title>
        <authorList>
            <person name="An X."/>
            <person name="Gao K."/>
            <person name="Chen Z."/>
            <person name="Li J."/>
            <person name="Yang X."/>
            <person name="Yang X."/>
            <person name="Zhou J."/>
            <person name="Guo T."/>
            <person name="Zhao T."/>
            <person name="Huang S."/>
            <person name="Miao D."/>
            <person name="Khan W.U."/>
            <person name="Rao P."/>
            <person name="Ye M."/>
            <person name="Lei B."/>
            <person name="Liao W."/>
            <person name="Wang J."/>
            <person name="Ji L."/>
            <person name="Li Y."/>
            <person name="Guo B."/>
            <person name="Mustafa N.S."/>
            <person name="Li S."/>
            <person name="Yun Q."/>
            <person name="Keller S.R."/>
            <person name="Mao J."/>
            <person name="Zhang R."/>
            <person name="Strauss S.H."/>
        </authorList>
    </citation>
    <scope>NUCLEOTIDE SEQUENCE</scope>
    <source>
        <strain evidence="7">GM15</strain>
        <tissue evidence="7">Leaf</tissue>
    </source>
</reference>
<feature type="compositionally biased region" description="Basic residues" evidence="5">
    <location>
        <begin position="884"/>
        <end position="895"/>
    </location>
</feature>
<feature type="compositionally biased region" description="Basic and acidic residues" evidence="5">
    <location>
        <begin position="861"/>
        <end position="883"/>
    </location>
</feature>
<feature type="region of interest" description="Disordered" evidence="5">
    <location>
        <begin position="720"/>
        <end position="916"/>
    </location>
</feature>
<dbReference type="SMART" id="SM00648">
    <property type="entry name" value="SWAP"/>
    <property type="match status" value="2"/>
</dbReference>
<dbReference type="Pfam" id="PF01805">
    <property type="entry name" value="Surp"/>
    <property type="match status" value="2"/>
</dbReference>
<evidence type="ECO:0000256" key="1">
    <source>
        <dbReference type="ARBA" id="ARBA00022664"/>
    </source>
</evidence>
<dbReference type="SMART" id="SM01141">
    <property type="entry name" value="DRY_EERY"/>
    <property type="match status" value="1"/>
</dbReference>
<dbReference type="OrthoDB" id="5836667at2759"/>
<evidence type="ECO:0000313" key="7">
    <source>
        <dbReference type="EMBL" id="KAG6793558.1"/>
    </source>
</evidence>
<proteinExistence type="predicted"/>
<keyword evidence="8" id="KW-1185">Reference proteome</keyword>